<feature type="transmembrane region" description="Helical" evidence="1">
    <location>
        <begin position="83"/>
        <end position="101"/>
    </location>
</feature>
<dbReference type="GO" id="GO:0016989">
    <property type="term" value="F:sigma factor antagonist activity"/>
    <property type="evidence" value="ECO:0007669"/>
    <property type="project" value="TreeGrafter"/>
</dbReference>
<dbReference type="InterPro" id="IPR032623">
    <property type="entry name" value="FecR_N"/>
</dbReference>
<keyword evidence="5" id="KW-1185">Reference proteome</keyword>
<feature type="domain" description="FecR protein" evidence="2">
    <location>
        <begin position="112"/>
        <end position="204"/>
    </location>
</feature>
<dbReference type="Proteomes" id="UP000548867">
    <property type="component" value="Unassembled WGS sequence"/>
</dbReference>
<evidence type="ECO:0000259" key="2">
    <source>
        <dbReference type="Pfam" id="PF04773"/>
    </source>
</evidence>
<feature type="domain" description="FecR N-terminal" evidence="3">
    <location>
        <begin position="13"/>
        <end position="52"/>
    </location>
</feature>
<dbReference type="Pfam" id="PF16220">
    <property type="entry name" value="DUF4880"/>
    <property type="match status" value="1"/>
</dbReference>
<evidence type="ECO:0000256" key="1">
    <source>
        <dbReference type="SAM" id="Phobius"/>
    </source>
</evidence>
<protein>
    <submittedName>
        <fullName evidence="4">Transmembrane sensor</fullName>
    </submittedName>
</protein>
<dbReference type="Gene3D" id="2.60.120.1440">
    <property type="match status" value="1"/>
</dbReference>
<evidence type="ECO:0000313" key="4">
    <source>
        <dbReference type="EMBL" id="MBB3957551.1"/>
    </source>
</evidence>
<comment type="caution">
    <text evidence="4">The sequence shown here is derived from an EMBL/GenBank/DDBJ whole genome shotgun (WGS) entry which is preliminary data.</text>
</comment>
<name>A0A7W6G8P9_9SPHN</name>
<dbReference type="EMBL" id="JACIDX010000026">
    <property type="protein sequence ID" value="MBB3957551.1"/>
    <property type="molecule type" value="Genomic_DNA"/>
</dbReference>
<dbReference type="RefSeq" id="WP_343059204.1">
    <property type="nucleotide sequence ID" value="NZ_JACIDX010000026.1"/>
</dbReference>
<reference evidence="4 5" key="1">
    <citation type="submission" date="2020-08" db="EMBL/GenBank/DDBJ databases">
        <title>Genomic Encyclopedia of Type Strains, Phase IV (KMG-IV): sequencing the most valuable type-strain genomes for metagenomic binning, comparative biology and taxonomic classification.</title>
        <authorList>
            <person name="Goeker M."/>
        </authorList>
    </citation>
    <scope>NUCLEOTIDE SEQUENCE [LARGE SCALE GENOMIC DNA]</scope>
    <source>
        <strain evidence="4 5">DSM 27057</strain>
    </source>
</reference>
<dbReference type="PIRSF" id="PIRSF018266">
    <property type="entry name" value="FecR"/>
    <property type="match status" value="1"/>
</dbReference>
<dbReference type="AlphaFoldDB" id="A0A7W6G8P9"/>
<gene>
    <name evidence="4" type="ORF">GGR38_004525</name>
</gene>
<organism evidence="4 5">
    <name type="scientific">Novosphingobium sediminicola</name>
    <dbReference type="NCBI Taxonomy" id="563162"/>
    <lineage>
        <taxon>Bacteria</taxon>
        <taxon>Pseudomonadati</taxon>
        <taxon>Pseudomonadota</taxon>
        <taxon>Alphaproteobacteria</taxon>
        <taxon>Sphingomonadales</taxon>
        <taxon>Sphingomonadaceae</taxon>
        <taxon>Novosphingobium</taxon>
    </lineage>
</organism>
<dbReference type="PANTHER" id="PTHR30273:SF2">
    <property type="entry name" value="PROTEIN FECR"/>
    <property type="match status" value="1"/>
</dbReference>
<accession>A0A7W6G8P9</accession>
<dbReference type="Pfam" id="PF04773">
    <property type="entry name" value="FecR"/>
    <property type="match status" value="1"/>
</dbReference>
<dbReference type="PANTHER" id="PTHR30273">
    <property type="entry name" value="PERIPLASMIC SIGNAL SENSOR AND SIGMA FACTOR ACTIVATOR FECR-RELATED"/>
    <property type="match status" value="1"/>
</dbReference>
<keyword evidence="1 4" id="KW-0812">Transmembrane</keyword>
<dbReference type="InterPro" id="IPR006860">
    <property type="entry name" value="FecR"/>
</dbReference>
<sequence length="322" mass="35055">MTEPRPTPEMIAQAAYWAAQLATDEATQDERDACEAWCQENPLHRLTMERMRGIDVQFEGTDDIGREVIETMVERRSRKTGRWGGLALGLLLLGGGGWLTAQTMAVRAWFPDYETARGEQRSVTLADGSSITIDTDAALSFRRSHDRRAITLFRGQILARVTKDAARPFIVETSDGSATAKGTAFIVRRDDEATTVTVIESHVRACPAKTGRENCADLSPGDRVRMGRGKLVHLAPIDPEAAAGWAQGWLAADDQPVVGLLRELNRYRAQPVSFDAAALSGIRVSGSYPLADPDRALDGIVRSSGLRLSRAPDGSPVVSRAK</sequence>
<dbReference type="InterPro" id="IPR012373">
    <property type="entry name" value="Ferrdict_sens_TM"/>
</dbReference>
<keyword evidence="1" id="KW-0472">Membrane</keyword>
<evidence type="ECO:0000259" key="3">
    <source>
        <dbReference type="Pfam" id="PF16220"/>
    </source>
</evidence>
<evidence type="ECO:0000313" key="5">
    <source>
        <dbReference type="Proteomes" id="UP000548867"/>
    </source>
</evidence>
<keyword evidence="1" id="KW-1133">Transmembrane helix</keyword>
<proteinExistence type="predicted"/>